<dbReference type="Proteomes" id="UP000199652">
    <property type="component" value="Unassembled WGS sequence"/>
</dbReference>
<evidence type="ECO:0000313" key="1">
    <source>
        <dbReference type="EMBL" id="SDX93156.1"/>
    </source>
</evidence>
<evidence type="ECO:0008006" key="3">
    <source>
        <dbReference type="Google" id="ProtNLM"/>
    </source>
</evidence>
<dbReference type="AlphaFoldDB" id="A0A1H3FQ82"/>
<dbReference type="EMBL" id="FNOU01000011">
    <property type="protein sequence ID" value="SDX93156.1"/>
    <property type="molecule type" value="Genomic_DNA"/>
</dbReference>
<dbReference type="RefSeq" id="WP_090245251.1">
    <property type="nucleotide sequence ID" value="NZ_FNOU01000011.1"/>
</dbReference>
<accession>A0A1H3FQ82</accession>
<dbReference type="OrthoDB" id="9812495at2"/>
<dbReference type="STRING" id="1528.SAMN04488579_11144"/>
<sequence>MAICDDENLANNAKFMLASKCLKRKEYDKAQALLDQIPKKSDIPDKQSLQANLLSMQGKSSDVAVILERMALSSLQETLMAVTKLIPILVYENKLSEAEKLAKACQLQYEAFGLWQYSAYLAPMQLAVSMQDTSKAITVIGKMLETTVTTWDFSACPLYLHQSRKEGSNNMWHTFLPALLLDLESNPEYSFLQQAPEFGALIAKYKEKINSK</sequence>
<gene>
    <name evidence="1" type="ORF">SAMN04488579_11144</name>
</gene>
<evidence type="ECO:0000313" key="2">
    <source>
        <dbReference type="Proteomes" id="UP000199652"/>
    </source>
</evidence>
<organism evidence="1 2">
    <name type="scientific">Eubacterium barkeri</name>
    <name type="common">Clostridium barkeri</name>
    <dbReference type="NCBI Taxonomy" id="1528"/>
    <lineage>
        <taxon>Bacteria</taxon>
        <taxon>Bacillati</taxon>
        <taxon>Bacillota</taxon>
        <taxon>Clostridia</taxon>
        <taxon>Eubacteriales</taxon>
        <taxon>Eubacteriaceae</taxon>
        <taxon>Eubacterium</taxon>
    </lineage>
</organism>
<protein>
    <recommendedName>
        <fullName evidence="3">Tetratricopeptide repeat-containing protein</fullName>
    </recommendedName>
</protein>
<keyword evidence="2" id="KW-1185">Reference proteome</keyword>
<name>A0A1H3FQ82_EUBBA</name>
<proteinExistence type="predicted"/>
<reference evidence="2" key="1">
    <citation type="submission" date="2016-10" db="EMBL/GenBank/DDBJ databases">
        <authorList>
            <person name="Varghese N."/>
            <person name="Submissions S."/>
        </authorList>
    </citation>
    <scope>NUCLEOTIDE SEQUENCE [LARGE SCALE GENOMIC DNA]</scope>
    <source>
        <strain evidence="2">VPI 5359</strain>
    </source>
</reference>